<dbReference type="Gene3D" id="3.30.1330.40">
    <property type="entry name" value="RutC-like"/>
    <property type="match status" value="1"/>
</dbReference>
<dbReference type="InterPro" id="IPR006175">
    <property type="entry name" value="YjgF/YER057c/UK114"/>
</dbReference>
<dbReference type="SUPFAM" id="SSF55298">
    <property type="entry name" value="YjgF-like"/>
    <property type="match status" value="1"/>
</dbReference>
<dbReference type="AlphaFoldDB" id="K0EMN1"/>
<name>K0EMN1_NOCB7</name>
<protein>
    <submittedName>
        <fullName evidence="1">Endoribonuclease</fullName>
    </submittedName>
</protein>
<dbReference type="Pfam" id="PF01042">
    <property type="entry name" value="Ribonuc_L-PSP"/>
    <property type="match status" value="1"/>
</dbReference>
<dbReference type="EMBL" id="CP003876">
    <property type="protein sequence ID" value="AFT98164.1"/>
    <property type="molecule type" value="Genomic_DNA"/>
</dbReference>
<organism evidence="1 2">
    <name type="scientific">Nocardia brasiliensis (strain ATCC 700358 / HUJEG-1)</name>
    <dbReference type="NCBI Taxonomy" id="1133849"/>
    <lineage>
        <taxon>Bacteria</taxon>
        <taxon>Bacillati</taxon>
        <taxon>Actinomycetota</taxon>
        <taxon>Actinomycetes</taxon>
        <taxon>Mycobacteriales</taxon>
        <taxon>Nocardiaceae</taxon>
        <taxon>Nocardia</taxon>
    </lineage>
</organism>
<keyword evidence="2" id="KW-1185">Reference proteome</keyword>
<dbReference type="STRING" id="1133849.O3I_001010"/>
<dbReference type="KEGG" id="nbr:O3I_001010"/>
<dbReference type="HOGENOM" id="CLU_100715_5_1_11"/>
<accession>K0EMN1</accession>
<sequence length="142" mass="14723">MTVPIAPCDAVAMTARVNIASGSEFEDLVGYSRAVRIGDTVAVSGTTASVTGGTAVGGDDIGEQTREVLRRIATALTEAGASLSDVVRTRIFVTDISRWAEVGKVHAEVFGEIRPATSMYEISALITPALLVEIEADAIIGG</sequence>
<dbReference type="Proteomes" id="UP000006304">
    <property type="component" value="Chromosome"/>
</dbReference>
<reference evidence="1 2" key="1">
    <citation type="journal article" date="2012" name="J. Bacteriol.">
        <title>Complete genome sequence of Nocardia brasiliensis HUJEG-1.</title>
        <authorList>
            <person name="Vera-Cabrera L."/>
            <person name="Ortiz-Lopez R."/>
            <person name="Elizondo-Gonzalez R."/>
            <person name="Perez-Maya A.A."/>
            <person name="Ocampo-Candiani J."/>
        </authorList>
    </citation>
    <scope>NUCLEOTIDE SEQUENCE [LARGE SCALE GENOMIC DNA]</scope>
    <source>
        <strain evidence="2">ATCC 700358</strain>
    </source>
</reference>
<dbReference type="CDD" id="cd06154">
    <property type="entry name" value="YjgF_YER057c_UK114_like_6"/>
    <property type="match status" value="1"/>
</dbReference>
<dbReference type="PANTHER" id="PTHR43857:SF1">
    <property type="entry name" value="YJGH FAMILY PROTEIN"/>
    <property type="match status" value="1"/>
</dbReference>
<proteinExistence type="predicted"/>
<dbReference type="PANTHER" id="PTHR43857">
    <property type="entry name" value="BLR7761 PROTEIN"/>
    <property type="match status" value="1"/>
</dbReference>
<evidence type="ECO:0000313" key="2">
    <source>
        <dbReference type="Proteomes" id="UP000006304"/>
    </source>
</evidence>
<gene>
    <name evidence="1" type="ORF">O3I_001010</name>
</gene>
<dbReference type="InterPro" id="IPR035959">
    <property type="entry name" value="RutC-like_sf"/>
</dbReference>
<evidence type="ECO:0000313" key="1">
    <source>
        <dbReference type="EMBL" id="AFT98164.1"/>
    </source>
</evidence>
<dbReference type="eggNOG" id="COG0251">
    <property type="taxonomic scope" value="Bacteria"/>
</dbReference>